<keyword evidence="1" id="KW-0472">Membrane</keyword>
<organism evidence="2 3">
    <name type="scientific">Poecilia mexicana</name>
    <dbReference type="NCBI Taxonomy" id="48701"/>
    <lineage>
        <taxon>Eukaryota</taxon>
        <taxon>Metazoa</taxon>
        <taxon>Chordata</taxon>
        <taxon>Craniata</taxon>
        <taxon>Vertebrata</taxon>
        <taxon>Euteleostomi</taxon>
        <taxon>Actinopterygii</taxon>
        <taxon>Neopterygii</taxon>
        <taxon>Teleostei</taxon>
        <taxon>Neoteleostei</taxon>
        <taxon>Acanthomorphata</taxon>
        <taxon>Ovalentaria</taxon>
        <taxon>Atherinomorphae</taxon>
        <taxon>Cyprinodontiformes</taxon>
        <taxon>Poeciliidae</taxon>
        <taxon>Poeciliinae</taxon>
        <taxon>Poecilia</taxon>
    </lineage>
</organism>
<dbReference type="Proteomes" id="UP000261480">
    <property type="component" value="Unplaced"/>
</dbReference>
<evidence type="ECO:0000313" key="3">
    <source>
        <dbReference type="Proteomes" id="UP000261480"/>
    </source>
</evidence>
<sequence length="153" mass="16921">MNPQCYTVAMDLGVCQLRNFSISFLSSVLGKESATVTVDNSSSGASVVAIDNKIEQAMVSWRLCLHESYVTPSVMQRCCHWILSCLRFSVLVFFWGASVLLIFSACFCTCLFGLFLVWSSVWARLEAPSCFSRTALLSSSVARQASLPSMLYK</sequence>
<protein>
    <recommendedName>
        <fullName evidence="4">Transmembrane protein</fullName>
    </recommendedName>
</protein>
<dbReference type="AlphaFoldDB" id="A0A3B3Z0D1"/>
<keyword evidence="1" id="KW-1133">Transmembrane helix</keyword>
<proteinExistence type="predicted"/>
<keyword evidence="1" id="KW-0812">Transmembrane</keyword>
<dbReference type="PANTHER" id="PTHR12348">
    <property type="entry name" value="TSC22"/>
    <property type="match status" value="1"/>
</dbReference>
<reference evidence="2" key="2">
    <citation type="submission" date="2025-09" db="UniProtKB">
        <authorList>
            <consortium name="Ensembl"/>
        </authorList>
    </citation>
    <scope>IDENTIFICATION</scope>
</reference>
<evidence type="ECO:0000313" key="2">
    <source>
        <dbReference type="Ensembl" id="ENSPMEP00000033161.1"/>
    </source>
</evidence>
<evidence type="ECO:0008006" key="4">
    <source>
        <dbReference type="Google" id="ProtNLM"/>
    </source>
</evidence>
<keyword evidence="3" id="KW-1185">Reference proteome</keyword>
<accession>A0A3B3Z0D1</accession>
<dbReference type="PANTHER" id="PTHR12348:SF23">
    <property type="entry name" value="TSC22 DOMAIN FAMILY MEMBER 1"/>
    <property type="match status" value="1"/>
</dbReference>
<feature type="transmembrane region" description="Helical" evidence="1">
    <location>
        <begin position="90"/>
        <end position="118"/>
    </location>
</feature>
<evidence type="ECO:0000256" key="1">
    <source>
        <dbReference type="SAM" id="Phobius"/>
    </source>
</evidence>
<name>A0A3B3Z0D1_9TELE</name>
<dbReference type="Ensembl" id="ENSPMET00000027716.1">
    <property type="protein sequence ID" value="ENSPMEP00000033161.1"/>
    <property type="gene ID" value="ENSPMEG00000021532.1"/>
</dbReference>
<reference evidence="2" key="1">
    <citation type="submission" date="2025-08" db="UniProtKB">
        <authorList>
            <consortium name="Ensembl"/>
        </authorList>
    </citation>
    <scope>IDENTIFICATION</scope>
</reference>